<dbReference type="EMBL" id="JAIXMP010000038">
    <property type="protein sequence ID" value="KAI9248503.1"/>
    <property type="molecule type" value="Genomic_DNA"/>
</dbReference>
<name>A0AAD5JQ63_9FUNG</name>
<protein>
    <submittedName>
        <fullName evidence="2">Uncharacterized protein</fullName>
    </submittedName>
</protein>
<keyword evidence="1" id="KW-0812">Transmembrane</keyword>
<reference evidence="2" key="2">
    <citation type="submission" date="2023-02" db="EMBL/GenBank/DDBJ databases">
        <authorList>
            <consortium name="DOE Joint Genome Institute"/>
            <person name="Mondo S.J."/>
            <person name="Chang Y."/>
            <person name="Wang Y."/>
            <person name="Ahrendt S."/>
            <person name="Andreopoulos W."/>
            <person name="Barry K."/>
            <person name="Beard J."/>
            <person name="Benny G.L."/>
            <person name="Blankenship S."/>
            <person name="Bonito G."/>
            <person name="Cuomo C."/>
            <person name="Desiro A."/>
            <person name="Gervers K.A."/>
            <person name="Hundley H."/>
            <person name="Kuo A."/>
            <person name="LaButti K."/>
            <person name="Lang B.F."/>
            <person name="Lipzen A."/>
            <person name="O'Donnell K."/>
            <person name="Pangilinan J."/>
            <person name="Reynolds N."/>
            <person name="Sandor L."/>
            <person name="Smith M.W."/>
            <person name="Tsang A."/>
            <person name="Grigoriev I.V."/>
            <person name="Stajich J.E."/>
            <person name="Spatafora J.W."/>
        </authorList>
    </citation>
    <scope>NUCLEOTIDE SEQUENCE</scope>
    <source>
        <strain evidence="2">RSA 2281</strain>
    </source>
</reference>
<sequence>MQEEGDNFPLPAEDKQFVRQDSQRISPTILNKTSSFTLEKKKHTPYITVVNALPGAFNFEVPDVEELEIAQDTVEDSLRTNISGIYGVALNGREFEILLFLLAPTAPKQHARYLIFRFGRIYTICNTVEGALATDTNCVFSERCVLAMNFVDYLLSRIIGLSGLIFAVIASVKYWQDSPSQQQQQQQYVYPAAVIQPPQAFMVAPSVAANSSSQVYQQQQQYPIVQVPQYQLQ</sequence>
<reference evidence="2" key="1">
    <citation type="journal article" date="2022" name="IScience">
        <title>Evolution of zygomycete secretomes and the origins of terrestrial fungal ecologies.</title>
        <authorList>
            <person name="Chang Y."/>
            <person name="Wang Y."/>
            <person name="Mondo S."/>
            <person name="Ahrendt S."/>
            <person name="Andreopoulos W."/>
            <person name="Barry K."/>
            <person name="Beard J."/>
            <person name="Benny G.L."/>
            <person name="Blankenship S."/>
            <person name="Bonito G."/>
            <person name="Cuomo C."/>
            <person name="Desiro A."/>
            <person name="Gervers K.A."/>
            <person name="Hundley H."/>
            <person name="Kuo A."/>
            <person name="LaButti K."/>
            <person name="Lang B.F."/>
            <person name="Lipzen A."/>
            <person name="O'Donnell K."/>
            <person name="Pangilinan J."/>
            <person name="Reynolds N."/>
            <person name="Sandor L."/>
            <person name="Smith M.E."/>
            <person name="Tsang A."/>
            <person name="Grigoriev I.V."/>
            <person name="Stajich J.E."/>
            <person name="Spatafora J.W."/>
        </authorList>
    </citation>
    <scope>NUCLEOTIDE SEQUENCE</scope>
    <source>
        <strain evidence="2">RSA 2281</strain>
    </source>
</reference>
<feature type="transmembrane region" description="Helical" evidence="1">
    <location>
        <begin position="154"/>
        <end position="175"/>
    </location>
</feature>
<dbReference type="AlphaFoldDB" id="A0AAD5JQ63"/>
<gene>
    <name evidence="2" type="ORF">BDA99DRAFT_542487</name>
</gene>
<keyword evidence="1" id="KW-1133">Transmembrane helix</keyword>
<comment type="caution">
    <text evidence="2">The sequence shown here is derived from an EMBL/GenBank/DDBJ whole genome shotgun (WGS) entry which is preliminary data.</text>
</comment>
<evidence type="ECO:0000256" key="1">
    <source>
        <dbReference type="SAM" id="Phobius"/>
    </source>
</evidence>
<proteinExistence type="predicted"/>
<keyword evidence="3" id="KW-1185">Reference proteome</keyword>
<dbReference type="Proteomes" id="UP001209540">
    <property type="component" value="Unassembled WGS sequence"/>
</dbReference>
<evidence type="ECO:0000313" key="2">
    <source>
        <dbReference type="EMBL" id="KAI9248503.1"/>
    </source>
</evidence>
<keyword evidence="1" id="KW-0472">Membrane</keyword>
<organism evidence="2 3">
    <name type="scientific">Phascolomyces articulosus</name>
    <dbReference type="NCBI Taxonomy" id="60185"/>
    <lineage>
        <taxon>Eukaryota</taxon>
        <taxon>Fungi</taxon>
        <taxon>Fungi incertae sedis</taxon>
        <taxon>Mucoromycota</taxon>
        <taxon>Mucoromycotina</taxon>
        <taxon>Mucoromycetes</taxon>
        <taxon>Mucorales</taxon>
        <taxon>Lichtheimiaceae</taxon>
        <taxon>Phascolomyces</taxon>
    </lineage>
</organism>
<evidence type="ECO:0000313" key="3">
    <source>
        <dbReference type="Proteomes" id="UP001209540"/>
    </source>
</evidence>
<accession>A0AAD5JQ63</accession>